<dbReference type="SUPFAM" id="SSF52172">
    <property type="entry name" value="CheY-like"/>
    <property type="match status" value="1"/>
</dbReference>
<organism evidence="10 11">
    <name type="scientific">Helicobacter baculiformis</name>
    <dbReference type="NCBI Taxonomy" id="427351"/>
    <lineage>
        <taxon>Bacteria</taxon>
        <taxon>Pseudomonadati</taxon>
        <taxon>Campylobacterota</taxon>
        <taxon>Epsilonproteobacteria</taxon>
        <taxon>Campylobacterales</taxon>
        <taxon>Helicobacteraceae</taxon>
        <taxon>Helicobacter</taxon>
    </lineage>
</organism>
<evidence type="ECO:0000313" key="11">
    <source>
        <dbReference type="Proteomes" id="UP001595783"/>
    </source>
</evidence>
<keyword evidence="11" id="KW-1185">Reference proteome</keyword>
<evidence type="ECO:0000256" key="7">
    <source>
        <dbReference type="PROSITE-ProRule" id="PRU01091"/>
    </source>
</evidence>
<dbReference type="InterPro" id="IPR039420">
    <property type="entry name" value="WalR-like"/>
</dbReference>
<dbReference type="Proteomes" id="UP001595783">
    <property type="component" value="Unassembled WGS sequence"/>
</dbReference>
<evidence type="ECO:0000259" key="8">
    <source>
        <dbReference type="PROSITE" id="PS50110"/>
    </source>
</evidence>
<dbReference type="InterPro" id="IPR001789">
    <property type="entry name" value="Sig_transdc_resp-reg_receiver"/>
</dbReference>
<dbReference type="PANTHER" id="PTHR48111">
    <property type="entry name" value="REGULATOR OF RPOS"/>
    <property type="match status" value="1"/>
</dbReference>
<keyword evidence="2" id="KW-0902">Two-component regulatory system</keyword>
<dbReference type="EMBL" id="JBHRZO010000057">
    <property type="protein sequence ID" value="MFC3848494.1"/>
    <property type="molecule type" value="Genomic_DNA"/>
</dbReference>
<dbReference type="Gene3D" id="3.40.50.2300">
    <property type="match status" value="1"/>
</dbReference>
<dbReference type="PANTHER" id="PTHR48111:SF21">
    <property type="entry name" value="DNA-BINDING DUAL MASTER TRANSCRIPTIONAL REGULATOR RPAA"/>
    <property type="match status" value="1"/>
</dbReference>
<reference evidence="11" key="1">
    <citation type="journal article" date="2019" name="Int. J. Syst. Evol. Microbiol.">
        <title>The Global Catalogue of Microorganisms (GCM) 10K type strain sequencing project: providing services to taxonomists for standard genome sequencing and annotation.</title>
        <authorList>
            <consortium name="The Broad Institute Genomics Platform"/>
            <consortium name="The Broad Institute Genome Sequencing Center for Infectious Disease"/>
            <person name="Wu L."/>
            <person name="Ma J."/>
        </authorList>
    </citation>
    <scope>NUCLEOTIDE SEQUENCE [LARGE SCALE GENOMIC DNA]</scope>
    <source>
        <strain evidence="11">CCUG 53816</strain>
    </source>
</reference>
<name>A0ABV7ZLA1_9HELI</name>
<feature type="domain" description="OmpR/PhoB-type" evidence="9">
    <location>
        <begin position="115"/>
        <end position="213"/>
    </location>
</feature>
<dbReference type="Pfam" id="PF00486">
    <property type="entry name" value="Trans_reg_C"/>
    <property type="match status" value="1"/>
</dbReference>
<dbReference type="InterPro" id="IPR011006">
    <property type="entry name" value="CheY-like_superfamily"/>
</dbReference>
<dbReference type="InterPro" id="IPR016032">
    <property type="entry name" value="Sig_transdc_resp-reg_C-effctor"/>
</dbReference>
<sequence>MTRQLFLLEDDVLLHSLIKDFLEQAGYGVVGAYDTPSALEILAQKSFDLLVLDVQLPGSANFEVLQVVRELKIQTPVVVISVFSDIVSLRKAFSIGASDYLKKPFDLEELQVRIERLLVAQKIVINTHAYYDNGVLCVEGERFFLTSRERQLLEFFLQHPRQVLSSEQIIANVWAYESGLDDSTLRTYIKNLRKILGKQSIQNIKGLGYSFCP</sequence>
<evidence type="ECO:0000256" key="5">
    <source>
        <dbReference type="ARBA" id="ARBA00023163"/>
    </source>
</evidence>
<gene>
    <name evidence="10" type="primary">crdR</name>
    <name evidence="10" type="ORF">ACFOPX_08235</name>
</gene>
<evidence type="ECO:0000256" key="1">
    <source>
        <dbReference type="ARBA" id="ARBA00022553"/>
    </source>
</evidence>
<keyword evidence="3" id="KW-0805">Transcription regulation</keyword>
<dbReference type="SMART" id="SM00862">
    <property type="entry name" value="Trans_reg_C"/>
    <property type="match status" value="1"/>
</dbReference>
<dbReference type="InterPro" id="IPR036388">
    <property type="entry name" value="WH-like_DNA-bd_sf"/>
</dbReference>
<dbReference type="InterPro" id="IPR001867">
    <property type="entry name" value="OmpR/PhoB-type_DNA-bd"/>
</dbReference>
<dbReference type="Pfam" id="PF00072">
    <property type="entry name" value="Response_reg"/>
    <property type="match status" value="1"/>
</dbReference>
<feature type="domain" description="Response regulatory" evidence="8">
    <location>
        <begin position="4"/>
        <end position="118"/>
    </location>
</feature>
<evidence type="ECO:0000256" key="2">
    <source>
        <dbReference type="ARBA" id="ARBA00023012"/>
    </source>
</evidence>
<evidence type="ECO:0000313" key="10">
    <source>
        <dbReference type="EMBL" id="MFC3848494.1"/>
    </source>
</evidence>
<comment type="caution">
    <text evidence="10">The sequence shown here is derived from an EMBL/GenBank/DDBJ whole genome shotgun (WGS) entry which is preliminary data.</text>
</comment>
<feature type="modified residue" description="4-aspartylphosphate" evidence="6">
    <location>
        <position position="53"/>
    </location>
</feature>
<feature type="DNA-binding region" description="OmpR/PhoB-type" evidence="7">
    <location>
        <begin position="115"/>
        <end position="213"/>
    </location>
</feature>
<dbReference type="RefSeq" id="WP_104752829.1">
    <property type="nucleotide sequence ID" value="NZ_FZMF01000051.1"/>
</dbReference>
<keyword evidence="4 7" id="KW-0238">DNA-binding</keyword>
<dbReference type="PROSITE" id="PS51755">
    <property type="entry name" value="OMPR_PHOB"/>
    <property type="match status" value="1"/>
</dbReference>
<evidence type="ECO:0000256" key="6">
    <source>
        <dbReference type="PROSITE-ProRule" id="PRU00169"/>
    </source>
</evidence>
<protein>
    <submittedName>
        <fullName evidence="10">Copper response regulator transcription factor CrdR</fullName>
    </submittedName>
</protein>
<dbReference type="CDD" id="cd00383">
    <property type="entry name" value="trans_reg_C"/>
    <property type="match status" value="1"/>
</dbReference>
<evidence type="ECO:0000256" key="3">
    <source>
        <dbReference type="ARBA" id="ARBA00023015"/>
    </source>
</evidence>
<dbReference type="Gene3D" id="1.10.10.10">
    <property type="entry name" value="Winged helix-like DNA-binding domain superfamily/Winged helix DNA-binding domain"/>
    <property type="match status" value="1"/>
</dbReference>
<evidence type="ECO:0000259" key="9">
    <source>
        <dbReference type="PROSITE" id="PS51755"/>
    </source>
</evidence>
<dbReference type="PROSITE" id="PS50110">
    <property type="entry name" value="RESPONSE_REGULATORY"/>
    <property type="match status" value="1"/>
</dbReference>
<evidence type="ECO:0000256" key="4">
    <source>
        <dbReference type="ARBA" id="ARBA00023125"/>
    </source>
</evidence>
<keyword evidence="1 6" id="KW-0597">Phosphoprotein</keyword>
<proteinExistence type="predicted"/>
<accession>A0ABV7ZLA1</accession>
<dbReference type="SMART" id="SM00448">
    <property type="entry name" value="REC"/>
    <property type="match status" value="1"/>
</dbReference>
<dbReference type="SUPFAM" id="SSF46894">
    <property type="entry name" value="C-terminal effector domain of the bipartite response regulators"/>
    <property type="match status" value="1"/>
</dbReference>
<keyword evidence="5" id="KW-0804">Transcription</keyword>